<evidence type="ECO:0000313" key="9">
    <source>
        <dbReference type="EMBL" id="KQH80835.1"/>
    </source>
</evidence>
<accession>A0A0Q2RZQ0</accession>
<feature type="domain" description="Type VII secretion system protein EccE" evidence="8">
    <location>
        <begin position="181"/>
        <end position="273"/>
    </location>
</feature>
<name>A0A0Q2RZQ0_MYCGO</name>
<dbReference type="Pfam" id="PF11203">
    <property type="entry name" value="EccE"/>
    <property type="match status" value="1"/>
</dbReference>
<keyword evidence="5 7" id="KW-1133">Transmembrane helix</keyword>
<sequence>MKPTLPLGIRLGWTRVVAVFVATVALLSLGGAAAGRAGWWVAAGVAVLLSAATVVTWRGATVLRLGLRAINAHSAMVATTAGETADYHRTYGQGPVGIRAVGPYLAAVVAVDGQAHSPSALDHHRVASLATLPVAAVAEGLRQFDVTLESIDIVSVGRRRASERHHSYAAVYSSLIGDHPAVGQRRTWLVARFDAERSARAVLWRESVAATVGAAAQWLAQELTGLRCPARVLTAQEIREADAELLAGIDPAELRSGWGRLRHSNGYVQTYWMSPSDISSDTLDRLWVPDTDATAVTVQLRPAVGGATRVGVVARYHTGAPLSEAPLSGLNPLTGRHDLGLAAGSLTARTPLAVPSCALEDVDQPLAVAVCATGIVVGSNATGHPLLVDLSSPATTSTVTLAGELALTVQVALRAAATGYQVLVHTDRPQRWKQVTGAGLQLVGAAGAQGPLPPSPRRWMVVYDLVAGAAPDGAAVIVRTVPAGTASGADIHIEQDGARTAMVRTWAFRVRVRIDLDYERQHVAATPGRAA</sequence>
<dbReference type="EMBL" id="LKTM01000006">
    <property type="protein sequence ID" value="KQH80835.1"/>
    <property type="molecule type" value="Genomic_DNA"/>
</dbReference>
<evidence type="ECO:0000256" key="4">
    <source>
        <dbReference type="ARBA" id="ARBA00022692"/>
    </source>
</evidence>
<feature type="transmembrane region" description="Helical" evidence="7">
    <location>
        <begin position="39"/>
        <end position="60"/>
    </location>
</feature>
<proteinExistence type="inferred from homology"/>
<comment type="similarity">
    <text evidence="2">Belongs to the EccE family.</text>
</comment>
<dbReference type="Proteomes" id="UP000051677">
    <property type="component" value="Unassembled WGS sequence"/>
</dbReference>
<protein>
    <recommendedName>
        <fullName evidence="8">Type VII secretion system protein EccE domain-containing protein</fullName>
    </recommendedName>
</protein>
<dbReference type="InterPro" id="IPR050051">
    <property type="entry name" value="EccE_dom"/>
</dbReference>
<gene>
    <name evidence="9" type="ORF">AO501_26045</name>
</gene>
<evidence type="ECO:0000256" key="7">
    <source>
        <dbReference type="SAM" id="Phobius"/>
    </source>
</evidence>
<dbReference type="OrthoDB" id="4152590at2"/>
<evidence type="ECO:0000256" key="1">
    <source>
        <dbReference type="ARBA" id="ARBA00004236"/>
    </source>
</evidence>
<comment type="caution">
    <text evidence="9">The sequence shown here is derived from an EMBL/GenBank/DDBJ whole genome shotgun (WGS) entry which is preliminary data.</text>
</comment>
<reference evidence="9 10" key="1">
    <citation type="submission" date="2015-10" db="EMBL/GenBank/DDBJ databases">
        <title>Mycobacterium gordonae draft genome assembly.</title>
        <authorList>
            <person name="Ustinova V."/>
            <person name="Smirnova T."/>
            <person name="Blagodatskikh K."/>
            <person name="Varlamov D."/>
            <person name="Larionova E."/>
            <person name="Chernousova L."/>
        </authorList>
    </citation>
    <scope>NUCLEOTIDE SEQUENCE [LARGE SCALE GENOMIC DNA]</scope>
    <source>
        <strain evidence="9 10">CTRI 14-8773</strain>
    </source>
</reference>
<evidence type="ECO:0000313" key="10">
    <source>
        <dbReference type="Proteomes" id="UP000051677"/>
    </source>
</evidence>
<evidence type="ECO:0000256" key="2">
    <source>
        <dbReference type="ARBA" id="ARBA00007759"/>
    </source>
</evidence>
<organism evidence="9 10">
    <name type="scientific">Mycobacterium gordonae</name>
    <dbReference type="NCBI Taxonomy" id="1778"/>
    <lineage>
        <taxon>Bacteria</taxon>
        <taxon>Bacillati</taxon>
        <taxon>Actinomycetota</taxon>
        <taxon>Actinomycetes</taxon>
        <taxon>Mycobacteriales</taxon>
        <taxon>Mycobacteriaceae</taxon>
        <taxon>Mycobacterium</taxon>
    </lineage>
</organism>
<keyword evidence="3" id="KW-1003">Cell membrane</keyword>
<dbReference type="NCBIfam" id="TIGR03923">
    <property type="entry name" value="T7SS_EccE"/>
    <property type="match status" value="1"/>
</dbReference>
<evidence type="ECO:0000256" key="6">
    <source>
        <dbReference type="ARBA" id="ARBA00023136"/>
    </source>
</evidence>
<feature type="transmembrane region" description="Helical" evidence="7">
    <location>
        <begin position="12"/>
        <end position="33"/>
    </location>
</feature>
<evidence type="ECO:0000259" key="8">
    <source>
        <dbReference type="Pfam" id="PF11203"/>
    </source>
</evidence>
<evidence type="ECO:0000256" key="3">
    <source>
        <dbReference type="ARBA" id="ARBA00022475"/>
    </source>
</evidence>
<keyword evidence="6 7" id="KW-0472">Membrane</keyword>
<keyword evidence="4 7" id="KW-0812">Transmembrane</keyword>
<dbReference type="RefSeq" id="WP_055576311.1">
    <property type="nucleotide sequence ID" value="NZ_LKTM01000006.1"/>
</dbReference>
<comment type="subcellular location">
    <subcellularLocation>
        <location evidence="1">Cell membrane</location>
    </subcellularLocation>
</comment>
<dbReference type="InterPro" id="IPR021368">
    <property type="entry name" value="T7SS_EccE"/>
</dbReference>
<evidence type="ECO:0000256" key="5">
    <source>
        <dbReference type="ARBA" id="ARBA00022989"/>
    </source>
</evidence>
<dbReference type="GO" id="GO:0005886">
    <property type="term" value="C:plasma membrane"/>
    <property type="evidence" value="ECO:0007669"/>
    <property type="project" value="UniProtKB-SubCell"/>
</dbReference>
<dbReference type="AlphaFoldDB" id="A0A0Q2RZQ0"/>